<dbReference type="EMBL" id="BAAADD010000001">
    <property type="protein sequence ID" value="GAA0558153.1"/>
    <property type="molecule type" value="Genomic_DNA"/>
</dbReference>
<dbReference type="Proteomes" id="UP001499951">
    <property type="component" value="Unassembled WGS sequence"/>
</dbReference>
<feature type="chain" id="PRO_5047161043" evidence="1">
    <location>
        <begin position="21"/>
        <end position="183"/>
    </location>
</feature>
<keyword evidence="3" id="KW-1185">Reference proteome</keyword>
<reference evidence="3" key="1">
    <citation type="journal article" date="2019" name="Int. J. Syst. Evol. Microbiol.">
        <title>The Global Catalogue of Microorganisms (GCM) 10K type strain sequencing project: providing services to taxonomists for standard genome sequencing and annotation.</title>
        <authorList>
            <consortium name="The Broad Institute Genomics Platform"/>
            <consortium name="The Broad Institute Genome Sequencing Center for Infectious Disease"/>
            <person name="Wu L."/>
            <person name="Ma J."/>
        </authorList>
    </citation>
    <scope>NUCLEOTIDE SEQUENCE [LARGE SCALE GENOMIC DNA]</scope>
    <source>
        <strain evidence="3">JCM 15089</strain>
    </source>
</reference>
<organism evidence="2 3">
    <name type="scientific">Rhizomicrobium electricum</name>
    <dbReference type="NCBI Taxonomy" id="480070"/>
    <lineage>
        <taxon>Bacteria</taxon>
        <taxon>Pseudomonadati</taxon>
        <taxon>Pseudomonadota</taxon>
        <taxon>Alphaproteobacteria</taxon>
        <taxon>Micropepsales</taxon>
        <taxon>Micropepsaceae</taxon>
        <taxon>Rhizomicrobium</taxon>
    </lineage>
</organism>
<comment type="caution">
    <text evidence="2">The sequence shown here is derived from an EMBL/GenBank/DDBJ whole genome shotgun (WGS) entry which is preliminary data.</text>
</comment>
<keyword evidence="1" id="KW-0732">Signal</keyword>
<sequence length="183" mass="19471">MGKKGFAGKALLFAAAMVFAGLGQSASARDWHTTPSSLATEYTQIVDTTDKRVVFLWWIAAPAMNEPTLAPILEKYFILGIAKAEIDPAIDVRFVDLEAPGVLGTDGKPLKLVKEEDQPPGVVTILAGFKSVLVRAIGPMGKGMKLFVYEPGPIGACKPGKVSIPLNGEVYTYDTPIPGCPKP</sequence>
<dbReference type="RefSeq" id="WP_166930825.1">
    <property type="nucleotide sequence ID" value="NZ_BAAADD010000001.1"/>
</dbReference>
<evidence type="ECO:0000313" key="3">
    <source>
        <dbReference type="Proteomes" id="UP001499951"/>
    </source>
</evidence>
<accession>A0ABP3P1B7</accession>
<evidence type="ECO:0000313" key="2">
    <source>
        <dbReference type="EMBL" id="GAA0558153.1"/>
    </source>
</evidence>
<evidence type="ECO:0000256" key="1">
    <source>
        <dbReference type="SAM" id="SignalP"/>
    </source>
</evidence>
<name>A0ABP3P1B7_9PROT</name>
<feature type="signal peptide" evidence="1">
    <location>
        <begin position="1"/>
        <end position="20"/>
    </location>
</feature>
<gene>
    <name evidence="2" type="ORF">GCM10008942_03290</name>
</gene>
<protein>
    <submittedName>
        <fullName evidence="2">Uncharacterized protein</fullName>
    </submittedName>
</protein>
<proteinExistence type="predicted"/>